<feature type="transmembrane region" description="Helical" evidence="1">
    <location>
        <begin position="12"/>
        <end position="31"/>
    </location>
</feature>
<proteinExistence type="predicted"/>
<name>A0ABY7U675_9CORY</name>
<gene>
    <name evidence="2" type="ORF">CMASS_02135</name>
</gene>
<keyword evidence="3" id="KW-1185">Reference proteome</keyword>
<evidence type="ECO:0000313" key="3">
    <source>
        <dbReference type="Proteomes" id="UP001220064"/>
    </source>
</evidence>
<reference evidence="2 3" key="1">
    <citation type="submission" date="2020-10" db="EMBL/GenBank/DDBJ databases">
        <title>Complete genome sequence of Corynebacterium massiliense DSM 45435, type strain of Corynebacterium massiliense.</title>
        <authorList>
            <person name="Busche T."/>
            <person name="Kalinowski J."/>
            <person name="Ruckert C."/>
        </authorList>
    </citation>
    <scope>NUCLEOTIDE SEQUENCE [LARGE SCALE GENOMIC DNA]</scope>
    <source>
        <strain evidence="2 3">DSM 45435</strain>
    </source>
</reference>
<keyword evidence="1" id="KW-0472">Membrane</keyword>
<feature type="transmembrane region" description="Helical" evidence="1">
    <location>
        <begin position="106"/>
        <end position="123"/>
    </location>
</feature>
<sequence length="132" mass="14390">MNPHTRPTPIPTPGWVRLVGSALIATAVTIFASRADIAVAAIVALLSVAAAVLLTLTHPYQQQMRDFAERENVTMMPSVAQIIPLFVLWLCVMLAPLISLPAWGSALVWFGFFIACFLLYPHVDGSRKLAYA</sequence>
<evidence type="ECO:0000313" key="2">
    <source>
        <dbReference type="EMBL" id="WCZ31886.1"/>
    </source>
</evidence>
<dbReference type="Proteomes" id="UP001220064">
    <property type="component" value="Chromosome"/>
</dbReference>
<protein>
    <submittedName>
        <fullName evidence="2">Uncharacterized protein</fullName>
    </submittedName>
</protein>
<accession>A0ABY7U675</accession>
<feature type="transmembrane region" description="Helical" evidence="1">
    <location>
        <begin position="78"/>
        <end position="100"/>
    </location>
</feature>
<dbReference type="RefSeq" id="WP_022862680.1">
    <property type="nucleotide sequence ID" value="NZ_ATVG01000003.1"/>
</dbReference>
<organism evidence="2 3">
    <name type="scientific">Corynebacterium massiliense DSM 45435</name>
    <dbReference type="NCBI Taxonomy" id="1121364"/>
    <lineage>
        <taxon>Bacteria</taxon>
        <taxon>Bacillati</taxon>
        <taxon>Actinomycetota</taxon>
        <taxon>Actinomycetes</taxon>
        <taxon>Mycobacteriales</taxon>
        <taxon>Corynebacteriaceae</taxon>
        <taxon>Corynebacterium</taxon>
    </lineage>
</organism>
<feature type="transmembrane region" description="Helical" evidence="1">
    <location>
        <begin position="37"/>
        <end position="57"/>
    </location>
</feature>
<evidence type="ECO:0000256" key="1">
    <source>
        <dbReference type="SAM" id="Phobius"/>
    </source>
</evidence>
<keyword evidence="1" id="KW-0812">Transmembrane</keyword>
<keyword evidence="1" id="KW-1133">Transmembrane helix</keyword>
<dbReference type="EMBL" id="CP063189">
    <property type="protein sequence ID" value="WCZ31886.1"/>
    <property type="molecule type" value="Genomic_DNA"/>
</dbReference>